<dbReference type="PANTHER" id="PTHR23402:SF1">
    <property type="entry name" value="PYROGLUTAMYL-PEPTIDASE I"/>
    <property type="match status" value="1"/>
</dbReference>
<dbReference type="GO" id="GO:0008234">
    <property type="term" value="F:cysteine-type peptidase activity"/>
    <property type="evidence" value="ECO:0007669"/>
    <property type="project" value="UniProtKB-KW"/>
</dbReference>
<dbReference type="EMBL" id="KB469299">
    <property type="protein sequence ID" value="EPQ57406.1"/>
    <property type="molecule type" value="Genomic_DNA"/>
</dbReference>
<organism evidence="5 6">
    <name type="scientific">Gloeophyllum trabeum (strain ATCC 11539 / FP-39264 / Madison 617)</name>
    <name type="common">Brown rot fungus</name>
    <dbReference type="NCBI Taxonomy" id="670483"/>
    <lineage>
        <taxon>Eukaryota</taxon>
        <taxon>Fungi</taxon>
        <taxon>Dikarya</taxon>
        <taxon>Basidiomycota</taxon>
        <taxon>Agaricomycotina</taxon>
        <taxon>Agaricomycetes</taxon>
        <taxon>Gloeophyllales</taxon>
        <taxon>Gloeophyllaceae</taxon>
        <taxon>Gloeophyllum</taxon>
    </lineage>
</organism>
<dbReference type="InterPro" id="IPR036440">
    <property type="entry name" value="Peptidase_C15-like_sf"/>
</dbReference>
<evidence type="ECO:0000256" key="1">
    <source>
        <dbReference type="ARBA" id="ARBA00006641"/>
    </source>
</evidence>
<dbReference type="Proteomes" id="UP000030669">
    <property type="component" value="Unassembled WGS sequence"/>
</dbReference>
<dbReference type="PANTHER" id="PTHR23402">
    <property type="entry name" value="PROTEASE FAMILY C15 PYROGLUTAMYL-PEPTIDASE I-RELATED"/>
    <property type="match status" value="1"/>
</dbReference>
<evidence type="ECO:0000313" key="6">
    <source>
        <dbReference type="Proteomes" id="UP000030669"/>
    </source>
</evidence>
<keyword evidence="2" id="KW-0645">Protease</keyword>
<name>S7QBR7_GLOTA</name>
<keyword evidence="3" id="KW-0378">Hydrolase</keyword>
<proteinExistence type="inferred from homology"/>
<evidence type="ECO:0000256" key="2">
    <source>
        <dbReference type="ARBA" id="ARBA00022670"/>
    </source>
</evidence>
<dbReference type="SUPFAM" id="SSF53182">
    <property type="entry name" value="Pyrrolidone carboxyl peptidase (pyroglutamate aminopeptidase)"/>
    <property type="match status" value="1"/>
</dbReference>
<reference evidence="5 6" key="1">
    <citation type="journal article" date="2012" name="Science">
        <title>The Paleozoic origin of enzymatic lignin decomposition reconstructed from 31 fungal genomes.</title>
        <authorList>
            <person name="Floudas D."/>
            <person name="Binder M."/>
            <person name="Riley R."/>
            <person name="Barry K."/>
            <person name="Blanchette R.A."/>
            <person name="Henrissat B."/>
            <person name="Martinez A.T."/>
            <person name="Otillar R."/>
            <person name="Spatafora J.W."/>
            <person name="Yadav J.S."/>
            <person name="Aerts A."/>
            <person name="Benoit I."/>
            <person name="Boyd A."/>
            <person name="Carlson A."/>
            <person name="Copeland A."/>
            <person name="Coutinho P.M."/>
            <person name="de Vries R.P."/>
            <person name="Ferreira P."/>
            <person name="Findley K."/>
            <person name="Foster B."/>
            <person name="Gaskell J."/>
            <person name="Glotzer D."/>
            <person name="Gorecki P."/>
            <person name="Heitman J."/>
            <person name="Hesse C."/>
            <person name="Hori C."/>
            <person name="Igarashi K."/>
            <person name="Jurgens J.A."/>
            <person name="Kallen N."/>
            <person name="Kersten P."/>
            <person name="Kohler A."/>
            <person name="Kuees U."/>
            <person name="Kumar T.K.A."/>
            <person name="Kuo A."/>
            <person name="LaButti K."/>
            <person name="Larrondo L.F."/>
            <person name="Lindquist E."/>
            <person name="Ling A."/>
            <person name="Lombard V."/>
            <person name="Lucas S."/>
            <person name="Lundell T."/>
            <person name="Martin R."/>
            <person name="McLaughlin D.J."/>
            <person name="Morgenstern I."/>
            <person name="Morin E."/>
            <person name="Murat C."/>
            <person name="Nagy L.G."/>
            <person name="Nolan M."/>
            <person name="Ohm R.A."/>
            <person name="Patyshakuliyeva A."/>
            <person name="Rokas A."/>
            <person name="Ruiz-Duenas F.J."/>
            <person name="Sabat G."/>
            <person name="Salamov A."/>
            <person name="Samejima M."/>
            <person name="Schmutz J."/>
            <person name="Slot J.C."/>
            <person name="St John F."/>
            <person name="Stenlid J."/>
            <person name="Sun H."/>
            <person name="Sun S."/>
            <person name="Syed K."/>
            <person name="Tsang A."/>
            <person name="Wiebenga A."/>
            <person name="Young D."/>
            <person name="Pisabarro A."/>
            <person name="Eastwood D.C."/>
            <person name="Martin F."/>
            <person name="Cullen D."/>
            <person name="Grigoriev I.V."/>
            <person name="Hibbett D.S."/>
        </authorList>
    </citation>
    <scope>NUCLEOTIDE SEQUENCE [LARGE SCALE GENOMIC DNA]</scope>
    <source>
        <strain evidence="5 6">ATCC 11539</strain>
    </source>
</reference>
<gene>
    <name evidence="5" type="ORF">GLOTRDRAFT_115355</name>
</gene>
<evidence type="ECO:0000313" key="5">
    <source>
        <dbReference type="EMBL" id="EPQ57406.1"/>
    </source>
</evidence>
<dbReference type="RefSeq" id="XP_007864511.1">
    <property type="nucleotide sequence ID" value="XM_007866320.1"/>
</dbReference>
<dbReference type="KEGG" id="gtr:GLOTRDRAFT_115355"/>
<accession>S7QBR7</accession>
<dbReference type="eggNOG" id="KOG4755">
    <property type="taxonomic scope" value="Eukaryota"/>
</dbReference>
<dbReference type="Gene3D" id="3.40.630.20">
    <property type="entry name" value="Peptidase C15, pyroglutamyl peptidase I-like"/>
    <property type="match status" value="1"/>
</dbReference>
<dbReference type="OrthoDB" id="407146at2759"/>
<protein>
    <submittedName>
        <fullName evidence="5">Peptidase C15, pyroglutamyl peptidase I-like protein</fullName>
    </submittedName>
</protein>
<keyword evidence="6" id="KW-1185">Reference proteome</keyword>
<keyword evidence="4" id="KW-0788">Thiol protease</keyword>
<dbReference type="AlphaFoldDB" id="S7QBR7"/>
<comment type="similarity">
    <text evidence="1">Belongs to the peptidase C15 family.</text>
</comment>
<dbReference type="HOGENOM" id="CLU_043960_1_0_1"/>
<sequence>MPTLPSNPYRVLLTGFGPFGSFAVNPSWLAVKPLHNLILDTQPAPVTHEEQVVLGTDGGNCGIRQLHITSLQVPTEYDVVLSTVPSFHTRPPTLPESDDPGHPMIPADGYDLVFHVGVAGPGPARLEKLGHKSGYQMRDAAGKMAPIIAEEGGEFIYKRMTEAEEIEMARIRERLPNIEKYQQTGKVPLRGFAKGYEQFEEEIHTDIDVERLVAHLKEAYPEYIRDSVDAGRYLCDFTYYCSLAEAQRQKEKDSSGKRTKVLFLHCPPIDQPLGTEEVTDMIKRTIVWVSQNS</sequence>
<dbReference type="GeneID" id="19300029"/>
<evidence type="ECO:0000256" key="3">
    <source>
        <dbReference type="ARBA" id="ARBA00022801"/>
    </source>
</evidence>
<evidence type="ECO:0000256" key="4">
    <source>
        <dbReference type="ARBA" id="ARBA00022807"/>
    </source>
</evidence>
<dbReference type="OMA" id="KLAYNHK"/>
<dbReference type="InterPro" id="IPR016125">
    <property type="entry name" value="Peptidase_C15-like"/>
</dbReference>
<dbReference type="GO" id="GO:0006508">
    <property type="term" value="P:proteolysis"/>
    <property type="evidence" value="ECO:0007669"/>
    <property type="project" value="UniProtKB-KW"/>
</dbReference>